<dbReference type="GO" id="GO:0004315">
    <property type="term" value="F:3-oxoacyl-[acyl-carrier-protein] synthase activity"/>
    <property type="evidence" value="ECO:0007669"/>
    <property type="project" value="InterPro"/>
</dbReference>
<dbReference type="Pfam" id="PF00109">
    <property type="entry name" value="ketoacyl-synt"/>
    <property type="match status" value="1"/>
</dbReference>
<accession>A0A6M1RYR0</accession>
<name>A0A6M1RYR0_9HYPH</name>
<dbReference type="PROSITE" id="PS00606">
    <property type="entry name" value="KS3_1"/>
    <property type="match status" value="1"/>
</dbReference>
<proteinExistence type="inferred from homology"/>
<comment type="similarity">
    <text evidence="2 4">Belongs to the thiolase-like superfamily. Beta-ketoacyl-ACP synthases family.</text>
</comment>
<comment type="pathway">
    <text evidence="1">Lipid metabolism; fatty acid biosynthesis.</text>
</comment>
<dbReference type="Pfam" id="PF02801">
    <property type="entry name" value="Ketoacyl-synt_C"/>
    <property type="match status" value="1"/>
</dbReference>
<evidence type="ECO:0000313" key="7">
    <source>
        <dbReference type="Proteomes" id="UP000477849"/>
    </source>
</evidence>
<dbReference type="InterPro" id="IPR014031">
    <property type="entry name" value="Ketoacyl_synth_C"/>
</dbReference>
<dbReference type="InterPro" id="IPR014030">
    <property type="entry name" value="Ketoacyl_synth_N"/>
</dbReference>
<feature type="domain" description="Ketosynthase family 3 (KS3)" evidence="5">
    <location>
        <begin position="12"/>
        <end position="426"/>
    </location>
</feature>
<keyword evidence="7" id="KW-1185">Reference proteome</keyword>
<gene>
    <name evidence="6" type="ORF">G6N76_05350</name>
</gene>
<evidence type="ECO:0000256" key="1">
    <source>
        <dbReference type="ARBA" id="ARBA00005194"/>
    </source>
</evidence>
<sequence length="429" mass="45304">MTESRFKDHLGRPIIAVTGMGVITSLGQGLSDNWEKLTGGVSGIHKISRFPTEGLNTRISGTVDFIELPAVNAVERSYAMARETTIEALAQAGISGDFDGPLFLAAPPVEPEWDDRFNLAERTPPEDNEGHAYHRLLAAMRAKADPVFMEAVQFGSISERLADRFGTRGLPVTLSTACASGATAIQLGVEAIRQGRTERALTVATDGSVGAEALIRFALLSALSTQNDPPEKASKPFSKDRDGFVIAEGAATLVLESLESAVARGAKVLGIMKGCGEKADHFHRTRSSPDGGPAIATIRAALEDAGLSEEAVGYINAHGTSTPENDKMEYGAMLSVFGERLKDRIPVSSNKSMIGHTLTAAGAVEAVFSIQTMLTGTVPPTINYVNPDPAIVLDVVPNVKRSADVSVVLSNSFGFGGQNASLVMTREPA</sequence>
<dbReference type="PANTHER" id="PTHR11712:SF336">
    <property type="entry name" value="3-OXOACYL-[ACYL-CARRIER-PROTEIN] SYNTHASE, MITOCHONDRIAL"/>
    <property type="match status" value="1"/>
</dbReference>
<dbReference type="Proteomes" id="UP000477849">
    <property type="component" value="Unassembled WGS sequence"/>
</dbReference>
<reference evidence="6 7" key="1">
    <citation type="submission" date="2020-02" db="EMBL/GenBank/DDBJ databases">
        <title>Genome sequence of the type strain CCBAU10050 of Rhizobium daejeonense.</title>
        <authorList>
            <person name="Gao J."/>
            <person name="Sun J."/>
        </authorList>
    </citation>
    <scope>NUCLEOTIDE SEQUENCE [LARGE SCALE GENOMIC DNA]</scope>
    <source>
        <strain evidence="6 7">CCBAU10050</strain>
    </source>
</reference>
<dbReference type="GO" id="GO:0006633">
    <property type="term" value="P:fatty acid biosynthetic process"/>
    <property type="evidence" value="ECO:0007669"/>
    <property type="project" value="InterPro"/>
</dbReference>
<dbReference type="PROSITE" id="PS52004">
    <property type="entry name" value="KS3_2"/>
    <property type="match status" value="1"/>
</dbReference>
<dbReference type="PANTHER" id="PTHR11712">
    <property type="entry name" value="POLYKETIDE SYNTHASE-RELATED"/>
    <property type="match status" value="1"/>
</dbReference>
<dbReference type="InterPro" id="IPR016039">
    <property type="entry name" value="Thiolase-like"/>
</dbReference>
<dbReference type="NCBIfam" id="NF005076">
    <property type="entry name" value="PRK06501.1"/>
    <property type="match status" value="1"/>
</dbReference>
<protein>
    <submittedName>
        <fullName evidence="6">Beta-ketoacyl-ACP synthase</fullName>
    </submittedName>
</protein>
<dbReference type="Gene3D" id="3.40.47.10">
    <property type="match status" value="1"/>
</dbReference>
<dbReference type="RefSeq" id="WP_163899270.1">
    <property type="nucleotide sequence ID" value="NZ_CP048427.1"/>
</dbReference>
<organism evidence="6 7">
    <name type="scientific">Rhizobium daejeonense</name>
    <dbReference type="NCBI Taxonomy" id="240521"/>
    <lineage>
        <taxon>Bacteria</taxon>
        <taxon>Pseudomonadati</taxon>
        <taxon>Pseudomonadota</taxon>
        <taxon>Alphaproteobacteria</taxon>
        <taxon>Hyphomicrobiales</taxon>
        <taxon>Rhizobiaceae</taxon>
        <taxon>Rhizobium/Agrobacterium group</taxon>
        <taxon>Rhizobium</taxon>
    </lineage>
</organism>
<comment type="caution">
    <text evidence="6">The sequence shown here is derived from an EMBL/GenBank/DDBJ whole genome shotgun (WGS) entry which is preliminary data.</text>
</comment>
<evidence type="ECO:0000256" key="2">
    <source>
        <dbReference type="ARBA" id="ARBA00008467"/>
    </source>
</evidence>
<dbReference type="InterPro" id="IPR018201">
    <property type="entry name" value="Ketoacyl_synth_AS"/>
</dbReference>
<dbReference type="EMBL" id="JAAKZH010000001">
    <property type="protein sequence ID" value="NGO63091.1"/>
    <property type="molecule type" value="Genomic_DNA"/>
</dbReference>
<keyword evidence="3 4" id="KW-0808">Transferase</keyword>
<dbReference type="AlphaFoldDB" id="A0A6M1RYR0"/>
<evidence type="ECO:0000256" key="3">
    <source>
        <dbReference type="ARBA" id="ARBA00022679"/>
    </source>
</evidence>
<dbReference type="SUPFAM" id="SSF53901">
    <property type="entry name" value="Thiolase-like"/>
    <property type="match status" value="2"/>
</dbReference>
<dbReference type="InterPro" id="IPR000794">
    <property type="entry name" value="Beta-ketoacyl_synthase"/>
</dbReference>
<dbReference type="CDD" id="cd00834">
    <property type="entry name" value="KAS_I_II"/>
    <property type="match status" value="1"/>
</dbReference>
<evidence type="ECO:0000256" key="4">
    <source>
        <dbReference type="RuleBase" id="RU003694"/>
    </source>
</evidence>
<dbReference type="InterPro" id="IPR020841">
    <property type="entry name" value="PKS_Beta-ketoAc_synthase_dom"/>
</dbReference>
<dbReference type="SMART" id="SM00825">
    <property type="entry name" value="PKS_KS"/>
    <property type="match status" value="1"/>
</dbReference>
<evidence type="ECO:0000313" key="6">
    <source>
        <dbReference type="EMBL" id="NGO63091.1"/>
    </source>
</evidence>
<evidence type="ECO:0000259" key="5">
    <source>
        <dbReference type="PROSITE" id="PS52004"/>
    </source>
</evidence>
<dbReference type="GO" id="GO:0005829">
    <property type="term" value="C:cytosol"/>
    <property type="evidence" value="ECO:0007669"/>
    <property type="project" value="TreeGrafter"/>
</dbReference>